<dbReference type="RefSeq" id="WP_184243722.1">
    <property type="nucleotide sequence ID" value="NZ_JACHLR010000005.1"/>
</dbReference>
<keyword evidence="1" id="KW-1133">Transmembrane helix</keyword>
<keyword evidence="1" id="KW-0812">Transmembrane</keyword>
<keyword evidence="1" id="KW-0472">Membrane</keyword>
<dbReference type="Proteomes" id="UP000555448">
    <property type="component" value="Unassembled WGS sequence"/>
</dbReference>
<proteinExistence type="predicted"/>
<evidence type="ECO:0000313" key="3">
    <source>
        <dbReference type="EMBL" id="MBB4858227.1"/>
    </source>
</evidence>
<evidence type="ECO:0000313" key="4">
    <source>
        <dbReference type="Proteomes" id="UP000555448"/>
    </source>
</evidence>
<gene>
    <name evidence="3" type="ORF">HNO88_001546</name>
</gene>
<feature type="chain" id="PRO_5031244451" evidence="2">
    <location>
        <begin position="28"/>
        <end position="119"/>
    </location>
</feature>
<name>A0A7W7K8J4_9SPHN</name>
<evidence type="ECO:0000256" key="2">
    <source>
        <dbReference type="SAM" id="SignalP"/>
    </source>
</evidence>
<accession>A0A7W7K8J4</accession>
<protein>
    <submittedName>
        <fullName evidence="3">Uncharacterized protein</fullName>
    </submittedName>
</protein>
<organism evidence="3 4">
    <name type="scientific">Novosphingobium chloroacetimidivorans</name>
    <dbReference type="NCBI Taxonomy" id="1428314"/>
    <lineage>
        <taxon>Bacteria</taxon>
        <taxon>Pseudomonadati</taxon>
        <taxon>Pseudomonadota</taxon>
        <taxon>Alphaproteobacteria</taxon>
        <taxon>Sphingomonadales</taxon>
        <taxon>Sphingomonadaceae</taxon>
        <taxon>Novosphingobium</taxon>
    </lineage>
</organism>
<comment type="caution">
    <text evidence="3">The sequence shown here is derived from an EMBL/GenBank/DDBJ whole genome shotgun (WGS) entry which is preliminary data.</text>
</comment>
<dbReference type="AlphaFoldDB" id="A0A7W7K8J4"/>
<feature type="signal peptide" evidence="2">
    <location>
        <begin position="1"/>
        <end position="27"/>
    </location>
</feature>
<evidence type="ECO:0000256" key="1">
    <source>
        <dbReference type="SAM" id="Phobius"/>
    </source>
</evidence>
<keyword evidence="4" id="KW-1185">Reference proteome</keyword>
<dbReference type="EMBL" id="JACHLR010000005">
    <property type="protein sequence ID" value="MBB4858227.1"/>
    <property type="molecule type" value="Genomic_DNA"/>
</dbReference>
<reference evidence="3 4" key="1">
    <citation type="submission" date="2020-08" db="EMBL/GenBank/DDBJ databases">
        <title>Functional genomics of gut bacteria from endangered species of beetles.</title>
        <authorList>
            <person name="Carlos-Shanley C."/>
        </authorList>
    </citation>
    <scope>NUCLEOTIDE SEQUENCE [LARGE SCALE GENOMIC DNA]</scope>
    <source>
        <strain evidence="3 4">S00245</strain>
    </source>
</reference>
<keyword evidence="2" id="KW-0732">Signal</keyword>
<feature type="transmembrane region" description="Helical" evidence="1">
    <location>
        <begin position="37"/>
        <end position="57"/>
    </location>
</feature>
<sequence>MNLIHKGILASTLAASGLVSTASPVMARDYYRDRGDNTAAVAIGAGIIGLAVGAIAASSNNRDDRYYDRRYYRTGDGYYRDNRSYYRNDRYYDRSRRYDSRDWNSRSRYDDRYYSRRGY</sequence>